<proteinExistence type="predicted"/>
<protein>
    <submittedName>
        <fullName evidence="1">Uncharacterized protein</fullName>
    </submittedName>
</protein>
<dbReference type="EMBL" id="JACHYB010000001">
    <property type="protein sequence ID" value="MBB3185913.1"/>
    <property type="molecule type" value="Genomic_DNA"/>
</dbReference>
<sequence length="80" mass="9448">MLAGIFMNSTVREYDSLTNAFNAGAHYVIDISREIVNGQYYDYKYIFKIYNSDRKTSQLMIGNWRTLDSEFVLTFTSFKY</sequence>
<gene>
    <name evidence="1" type="ORF">FHX64_000076</name>
</gene>
<name>A0A7W5GZW8_9PORP</name>
<evidence type="ECO:0000313" key="1">
    <source>
        <dbReference type="EMBL" id="MBB3185913.1"/>
    </source>
</evidence>
<dbReference type="AlphaFoldDB" id="A0A7W5GZW8"/>
<evidence type="ECO:0000313" key="2">
    <source>
        <dbReference type="Proteomes" id="UP000544222"/>
    </source>
</evidence>
<keyword evidence="2" id="KW-1185">Reference proteome</keyword>
<accession>A0A7W5GZW8</accession>
<organism evidence="1 2">
    <name type="scientific">Microbacter margulisiae</name>
    <dbReference type="NCBI Taxonomy" id="1350067"/>
    <lineage>
        <taxon>Bacteria</taxon>
        <taxon>Pseudomonadati</taxon>
        <taxon>Bacteroidota</taxon>
        <taxon>Bacteroidia</taxon>
        <taxon>Bacteroidales</taxon>
        <taxon>Porphyromonadaceae</taxon>
        <taxon>Microbacter</taxon>
    </lineage>
</organism>
<reference evidence="1 2" key="1">
    <citation type="submission" date="2020-08" db="EMBL/GenBank/DDBJ databases">
        <title>Genomic Encyclopedia of Type Strains, Phase IV (KMG-IV): sequencing the most valuable type-strain genomes for metagenomic binning, comparative biology and taxonomic classification.</title>
        <authorList>
            <person name="Goeker M."/>
        </authorList>
    </citation>
    <scope>NUCLEOTIDE SEQUENCE [LARGE SCALE GENOMIC DNA]</scope>
    <source>
        <strain evidence="1 2">DSM 27471</strain>
    </source>
</reference>
<dbReference type="Proteomes" id="UP000544222">
    <property type="component" value="Unassembled WGS sequence"/>
</dbReference>
<comment type="caution">
    <text evidence="1">The sequence shown here is derived from an EMBL/GenBank/DDBJ whole genome shotgun (WGS) entry which is preliminary data.</text>
</comment>